<sequence length="272" mass="27666">MTDIKQTLETAFDDEPPLTIDTATIVRAARREVGVRRSATAIAALATVAAVCVPAMLGSSGGGGAQVASAQVASPPSGTVATLPPSGADPAAPTTAPLPPGATSAPGTDEPPGAYVEPKPPKPVDAAHAAELTGLLAKAGVPEDFPAEGVPGNPMGAWEFVVSQGEYKAVGLLLDPPGQVVLTLSGRPFGCRAAKAQHTTCELRRFRDTEVAVVDFKYEQGHALTVHARTSDGGLVSVTAVNSDHRGDHTGPTAPLTYEQLAKIATLPGLSF</sequence>
<proteinExistence type="predicted"/>
<evidence type="ECO:0000313" key="2">
    <source>
        <dbReference type="EMBL" id="MBB5954577.1"/>
    </source>
</evidence>
<accession>A0A841CEJ7</accession>
<keyword evidence="3" id="KW-1185">Reference proteome</keyword>
<evidence type="ECO:0000256" key="1">
    <source>
        <dbReference type="SAM" id="MobiDB-lite"/>
    </source>
</evidence>
<gene>
    <name evidence="2" type="ORF">FHS29_001147</name>
</gene>
<organism evidence="2 3">
    <name type="scientific">Saccharothrix tamanrassetensis</name>
    <dbReference type="NCBI Taxonomy" id="1051531"/>
    <lineage>
        <taxon>Bacteria</taxon>
        <taxon>Bacillati</taxon>
        <taxon>Actinomycetota</taxon>
        <taxon>Actinomycetes</taxon>
        <taxon>Pseudonocardiales</taxon>
        <taxon>Pseudonocardiaceae</taxon>
        <taxon>Saccharothrix</taxon>
    </lineage>
</organism>
<dbReference type="Proteomes" id="UP000547510">
    <property type="component" value="Unassembled WGS sequence"/>
</dbReference>
<dbReference type="RefSeq" id="WP_184688967.1">
    <property type="nucleotide sequence ID" value="NZ_JACHJN010000002.1"/>
</dbReference>
<comment type="caution">
    <text evidence="2">The sequence shown here is derived from an EMBL/GenBank/DDBJ whole genome shotgun (WGS) entry which is preliminary data.</text>
</comment>
<feature type="compositionally biased region" description="Low complexity" evidence="1">
    <location>
        <begin position="75"/>
        <end position="108"/>
    </location>
</feature>
<protein>
    <submittedName>
        <fullName evidence="2">Uncharacterized protein</fullName>
    </submittedName>
</protein>
<dbReference type="EMBL" id="JACHJN010000002">
    <property type="protein sequence ID" value="MBB5954577.1"/>
    <property type="molecule type" value="Genomic_DNA"/>
</dbReference>
<name>A0A841CEJ7_9PSEU</name>
<feature type="region of interest" description="Disordered" evidence="1">
    <location>
        <begin position="75"/>
        <end position="119"/>
    </location>
</feature>
<evidence type="ECO:0000313" key="3">
    <source>
        <dbReference type="Proteomes" id="UP000547510"/>
    </source>
</evidence>
<reference evidence="2 3" key="1">
    <citation type="submission" date="2020-08" db="EMBL/GenBank/DDBJ databases">
        <title>Genomic Encyclopedia of Type Strains, Phase III (KMG-III): the genomes of soil and plant-associated and newly described type strains.</title>
        <authorList>
            <person name="Whitman W."/>
        </authorList>
    </citation>
    <scope>NUCLEOTIDE SEQUENCE [LARGE SCALE GENOMIC DNA]</scope>
    <source>
        <strain evidence="2 3">CECT 8640</strain>
    </source>
</reference>
<dbReference type="AlphaFoldDB" id="A0A841CEJ7"/>